<feature type="domain" description="Sulfatase N-terminal" evidence="1">
    <location>
        <begin position="36"/>
        <end position="363"/>
    </location>
</feature>
<proteinExistence type="predicted"/>
<dbReference type="AlphaFoldDB" id="A0A5J5LKH3"/>
<sequence length="486" mass="55354">MDTQKTLCLTFQSLSEHYELSRSTFNYASHSMIRMDIVLLVLDTARGDITNSLINDGELPNLATLAKGGQYYTNARANGPWTVPSHGTIFTGEYPSENGIHGNDPTYEQVPLVAELRDRGYETGGFSANPWLGSDFDFDQEFDYFCNEYDYYINGASMADVVRSSKDLKTRIKRFVSEADRKSIPKSIGNASFYIYQRARRQDSGGKYLLSRTGRWLSNRSNRPKFAFINITEPHLSYEIPNKWLPNNISQDEIEDVIQDPADYNAGLQELSEADCEILTETYTATLRYIDDCIEYILDRARENTTFIIIGDHGEHFGEYNRFGHQYSLHKELLHVPLIINGPTVENQVIRKPVELKELYDVILSFSQKKPMTLSPTENHFAEIISPRPSFDQLTARPSSNPRSYVHRYSQGARCIIKRKYKLIEFPNGEKRLFENGSLQEDPPQNIVDSLSETIGDKAGEIEAESNSELDLSDSVTSRLDDLGYV</sequence>
<comment type="caution">
    <text evidence="2">The sequence shown here is derived from an EMBL/GenBank/DDBJ whole genome shotgun (WGS) entry which is preliminary data.</text>
</comment>
<dbReference type="InterPro" id="IPR000917">
    <property type="entry name" value="Sulfatase_N"/>
</dbReference>
<evidence type="ECO:0000313" key="2">
    <source>
        <dbReference type="EMBL" id="KAA9409948.1"/>
    </source>
</evidence>
<dbReference type="PANTHER" id="PTHR43751">
    <property type="entry name" value="SULFATASE"/>
    <property type="match status" value="1"/>
</dbReference>
<accession>A0A5J5LKH3</accession>
<gene>
    <name evidence="2" type="ORF">EGO51_09075</name>
</gene>
<evidence type="ECO:0000259" key="1">
    <source>
        <dbReference type="Pfam" id="PF00884"/>
    </source>
</evidence>
<organism evidence="2 3">
    <name type="scientific">Haloarcula hispanica</name>
    <dbReference type="NCBI Taxonomy" id="51589"/>
    <lineage>
        <taxon>Archaea</taxon>
        <taxon>Methanobacteriati</taxon>
        <taxon>Methanobacteriota</taxon>
        <taxon>Stenosarchaea group</taxon>
        <taxon>Halobacteria</taxon>
        <taxon>Halobacteriales</taxon>
        <taxon>Haloarculaceae</taxon>
        <taxon>Haloarcula</taxon>
    </lineage>
</organism>
<dbReference type="InterPro" id="IPR052701">
    <property type="entry name" value="GAG_Ulvan_Degrading_Sulfatases"/>
</dbReference>
<dbReference type="InterPro" id="IPR017850">
    <property type="entry name" value="Alkaline_phosphatase_core_sf"/>
</dbReference>
<reference evidence="2 3" key="1">
    <citation type="submission" date="2018-11" db="EMBL/GenBank/DDBJ databases">
        <title>Genomic analysis of Haloarcula hispanica CBA1121.</title>
        <authorList>
            <person name="Kim Y.B."/>
            <person name="Roh S.W."/>
        </authorList>
    </citation>
    <scope>NUCLEOTIDE SEQUENCE [LARGE SCALE GENOMIC DNA]</scope>
    <source>
        <strain evidence="2 3">CBA1121</strain>
    </source>
</reference>
<dbReference type="Pfam" id="PF00884">
    <property type="entry name" value="Sulfatase"/>
    <property type="match status" value="1"/>
</dbReference>
<evidence type="ECO:0000313" key="3">
    <source>
        <dbReference type="Proteomes" id="UP000326244"/>
    </source>
</evidence>
<dbReference type="Gene3D" id="3.40.720.10">
    <property type="entry name" value="Alkaline Phosphatase, subunit A"/>
    <property type="match status" value="1"/>
</dbReference>
<dbReference type="PANTHER" id="PTHR43751:SF3">
    <property type="entry name" value="SULFATASE N-TERMINAL DOMAIN-CONTAINING PROTEIN"/>
    <property type="match status" value="1"/>
</dbReference>
<name>A0A5J5LKH3_HALHI</name>
<dbReference type="EMBL" id="RQWK01000001">
    <property type="protein sequence ID" value="KAA9409948.1"/>
    <property type="molecule type" value="Genomic_DNA"/>
</dbReference>
<dbReference type="SUPFAM" id="SSF53649">
    <property type="entry name" value="Alkaline phosphatase-like"/>
    <property type="match status" value="1"/>
</dbReference>
<dbReference type="Proteomes" id="UP000326244">
    <property type="component" value="Unassembled WGS sequence"/>
</dbReference>
<protein>
    <recommendedName>
        <fullName evidence="1">Sulfatase N-terminal domain-containing protein</fullName>
    </recommendedName>
</protein>